<evidence type="ECO:0000256" key="1">
    <source>
        <dbReference type="ARBA" id="ARBA00004141"/>
    </source>
</evidence>
<evidence type="ECO:0000256" key="10">
    <source>
        <dbReference type="RuleBase" id="RU361221"/>
    </source>
</evidence>
<evidence type="ECO:0000256" key="8">
    <source>
        <dbReference type="ARBA" id="ARBA00023214"/>
    </source>
</evidence>
<feature type="transmembrane region" description="Helical" evidence="10">
    <location>
        <begin position="201"/>
        <end position="225"/>
    </location>
</feature>
<keyword evidence="5 10" id="KW-1133">Transmembrane helix</keyword>
<keyword evidence="6 10" id="KW-0406">Ion transport</keyword>
<keyword evidence="3 10" id="KW-0812">Transmembrane</keyword>
<dbReference type="InterPro" id="IPR014743">
    <property type="entry name" value="Cl-channel_core"/>
</dbReference>
<dbReference type="SUPFAM" id="SSF54631">
    <property type="entry name" value="CBS-domain pair"/>
    <property type="match status" value="1"/>
</dbReference>
<dbReference type="InterPro" id="IPR000644">
    <property type="entry name" value="CBS_dom"/>
</dbReference>
<dbReference type="Pfam" id="PF00654">
    <property type="entry name" value="Voltage_CLC"/>
    <property type="match status" value="1"/>
</dbReference>
<comment type="similarity">
    <text evidence="10">Belongs to the chloride channel (TC 2.A.49) family.</text>
</comment>
<evidence type="ECO:0000256" key="5">
    <source>
        <dbReference type="ARBA" id="ARBA00022989"/>
    </source>
</evidence>
<dbReference type="GO" id="GO:0016020">
    <property type="term" value="C:membrane"/>
    <property type="evidence" value="ECO:0007669"/>
    <property type="project" value="UniProtKB-SubCell"/>
</dbReference>
<sequence length="740" mass="82380">MPGSYDTWKVAKSPEHFERLLHGDRRVVEATVRQLCTSILRLCKNLPHSPIIWLYLILLGSLSALFGLLIDSWVGTMMKWRRHVVHWAGDDTLFGYIVWTAWIVGLPLIATSCGHYISVFSDGSGIPRMRAIFAGVYQNPYDVLGFRTLVAKSIGTILGSASGLSVGRAGPYAHVVACIGFMMSKMSLFQRQYFGPENYSYLRAAVACGTTASFGSPLGGVLYSIEVTARYYEIKNLWEGVISASFCILVFKIVTFLKHDVLFERTTFNGFDMDWDIIAFVLLGALAGLGAGIFCKLAQLLHWTQLVILRRLNLQNPSIQRRLLHILSISLTTALITYPVKIMRLSDRAIVNEVFRDQSLSLSQWTQFSDFPTVTLFAYICLKFVISILPCGSPLSIGVFGPLFTIGAAIGRLYGETLMKYWKPSQSPATYAVVGAACFASSATQTVSTSVIFFELTGQLSHMVPLMIASVVAYFVSGVIAPSIYDILAEWAGLHAVCYDFNEHIMNQKYAENNMISVTTVFTRETTYTEALQALSTFKSEEYFPIVNDLENHQLIGCIRRFDLEVAIARFHAIHNHKIPTSTHPSVSAKILKLVSATLDFDKRRTAIVDDISLLNMPQDCGKEDSISTQNSLQFGPPFAPYTYTSVPVESYPPQVGEDVNLNRVHKLAAIYMWTQVYVVKHGRLLGVINLESSLDGCFTPQMNRDLNDGHYISIHLYANVEGGLKVAKIDVQLSEQQLT</sequence>
<accession>F0WKA1</accession>
<keyword evidence="4" id="KW-0677">Repeat</keyword>
<feature type="transmembrane region" description="Helical" evidence="10">
    <location>
        <begin position="466"/>
        <end position="485"/>
    </location>
</feature>
<comment type="subcellular location">
    <subcellularLocation>
        <location evidence="1 10">Membrane</location>
        <topology evidence="1 10">Multi-pass membrane protein</topology>
    </subcellularLocation>
</comment>
<evidence type="ECO:0000256" key="6">
    <source>
        <dbReference type="ARBA" id="ARBA00023065"/>
    </source>
</evidence>
<feature type="transmembrane region" description="Helical" evidence="10">
    <location>
        <begin position="172"/>
        <end position="189"/>
    </location>
</feature>
<name>F0WKA1_9STRA</name>
<dbReference type="PANTHER" id="PTHR45720">
    <property type="entry name" value="CHLORIDE CHANNEL PROTEIN 2"/>
    <property type="match status" value="1"/>
</dbReference>
<evidence type="ECO:0000256" key="4">
    <source>
        <dbReference type="ARBA" id="ARBA00022737"/>
    </source>
</evidence>
<dbReference type="Gene3D" id="1.10.3080.10">
    <property type="entry name" value="Clc chloride channel"/>
    <property type="match status" value="1"/>
</dbReference>
<feature type="transmembrane region" description="Helical" evidence="10">
    <location>
        <begin position="277"/>
        <end position="301"/>
    </location>
</feature>
<evidence type="ECO:0000256" key="7">
    <source>
        <dbReference type="ARBA" id="ARBA00023136"/>
    </source>
</evidence>
<dbReference type="Gene3D" id="3.10.580.10">
    <property type="entry name" value="CBS-domain"/>
    <property type="match status" value="1"/>
</dbReference>
<keyword evidence="7 10" id="KW-0472">Membrane</keyword>
<keyword evidence="8 10" id="KW-0868">Chloride</keyword>
<feature type="transmembrane region" description="Helical" evidence="10">
    <location>
        <begin position="377"/>
        <end position="410"/>
    </location>
</feature>
<feature type="transmembrane region" description="Helical" evidence="10">
    <location>
        <begin position="51"/>
        <end position="74"/>
    </location>
</feature>
<dbReference type="EMBL" id="FR824176">
    <property type="protein sequence ID" value="CCA21705.1"/>
    <property type="molecule type" value="Genomic_DNA"/>
</dbReference>
<dbReference type="GO" id="GO:0005247">
    <property type="term" value="F:voltage-gated chloride channel activity"/>
    <property type="evidence" value="ECO:0007669"/>
    <property type="project" value="TreeGrafter"/>
</dbReference>
<proteinExistence type="inferred from homology"/>
<evidence type="ECO:0000313" key="12">
    <source>
        <dbReference type="EMBL" id="CCA21705.1"/>
    </source>
</evidence>
<feature type="transmembrane region" description="Helical" evidence="10">
    <location>
        <begin position="237"/>
        <end position="257"/>
    </location>
</feature>
<gene>
    <name evidence="12" type="primary">AlNc14C131G6954</name>
    <name evidence="12" type="ORF">ALNC14_078480</name>
</gene>
<organism evidence="12">
    <name type="scientific">Albugo laibachii Nc14</name>
    <dbReference type="NCBI Taxonomy" id="890382"/>
    <lineage>
        <taxon>Eukaryota</taxon>
        <taxon>Sar</taxon>
        <taxon>Stramenopiles</taxon>
        <taxon>Oomycota</taxon>
        <taxon>Peronosporomycetes</taxon>
        <taxon>Albuginales</taxon>
        <taxon>Albuginaceae</taxon>
        <taxon>Albugo</taxon>
    </lineage>
</organism>
<evidence type="ECO:0000256" key="9">
    <source>
        <dbReference type="PROSITE-ProRule" id="PRU00703"/>
    </source>
</evidence>
<keyword evidence="2 10" id="KW-0813">Transport</keyword>
<dbReference type="InterPro" id="IPR050970">
    <property type="entry name" value="Cl_channel_volt-gated"/>
</dbReference>
<feature type="transmembrane region" description="Helical" evidence="10">
    <location>
        <begin position="322"/>
        <end position="340"/>
    </location>
</feature>
<dbReference type="PROSITE" id="PS51371">
    <property type="entry name" value="CBS"/>
    <property type="match status" value="1"/>
</dbReference>
<reference evidence="12" key="1">
    <citation type="journal article" date="2011" name="PLoS Biol.">
        <title>Gene gain and loss during evolution of obligate parasitism in the white rust pathogen of Arabidopsis thaliana.</title>
        <authorList>
            <person name="Kemen E."/>
            <person name="Gardiner A."/>
            <person name="Schultz-Larsen T."/>
            <person name="Kemen A.C."/>
            <person name="Balmuth A.L."/>
            <person name="Robert-Seilaniantz A."/>
            <person name="Bailey K."/>
            <person name="Holub E."/>
            <person name="Studholme D.J."/>
            <person name="Maclean D."/>
            <person name="Jones J.D."/>
        </authorList>
    </citation>
    <scope>NUCLEOTIDE SEQUENCE</scope>
</reference>
<protein>
    <recommendedName>
        <fullName evidence="10">Chloride channel protein</fullName>
    </recommendedName>
</protein>
<dbReference type="PRINTS" id="PR00762">
    <property type="entry name" value="CLCHANNEL"/>
</dbReference>
<feature type="domain" description="CBS" evidence="11">
    <location>
        <begin position="515"/>
        <end position="574"/>
    </location>
</feature>
<feature type="transmembrane region" description="Helical" evidence="10">
    <location>
        <begin position="94"/>
        <end position="120"/>
    </location>
</feature>
<keyword evidence="9" id="KW-0129">CBS domain</keyword>
<dbReference type="InterPro" id="IPR001807">
    <property type="entry name" value="ClC"/>
</dbReference>
<reference evidence="12" key="2">
    <citation type="submission" date="2011-02" db="EMBL/GenBank/DDBJ databases">
        <authorList>
            <person name="MacLean D."/>
        </authorList>
    </citation>
    <scope>NUCLEOTIDE SEQUENCE</scope>
</reference>
<evidence type="ECO:0000256" key="2">
    <source>
        <dbReference type="ARBA" id="ARBA00022448"/>
    </source>
</evidence>
<dbReference type="SMR" id="F0WKA1"/>
<evidence type="ECO:0000256" key="3">
    <source>
        <dbReference type="ARBA" id="ARBA00022692"/>
    </source>
</evidence>
<dbReference type="PANTHER" id="PTHR45720:SF10">
    <property type="entry name" value="CHLORIDE CHANNEL PROTEIN 2"/>
    <property type="match status" value="1"/>
</dbReference>
<dbReference type="HOGENOM" id="CLU_006904_0_1_1"/>
<evidence type="ECO:0000259" key="11">
    <source>
        <dbReference type="PROSITE" id="PS51371"/>
    </source>
</evidence>
<dbReference type="InterPro" id="IPR046342">
    <property type="entry name" value="CBS_dom_sf"/>
</dbReference>
<feature type="transmembrane region" description="Helical" evidence="10">
    <location>
        <begin position="431"/>
        <end position="454"/>
    </location>
</feature>
<dbReference type="SUPFAM" id="SSF81340">
    <property type="entry name" value="Clc chloride channel"/>
    <property type="match status" value="1"/>
</dbReference>
<dbReference type="AlphaFoldDB" id="F0WKA1"/>